<comment type="catalytic activity">
    <reaction evidence="10">
        <text>5-aminomethyl-2-thiouridine(34) in tRNA + S-adenosyl-L-methionine = 5-methylaminomethyl-2-thiouridine(34) in tRNA + S-adenosyl-L-homocysteine + H(+)</text>
        <dbReference type="Rhea" id="RHEA:19569"/>
        <dbReference type="Rhea" id="RHEA-COMP:10195"/>
        <dbReference type="Rhea" id="RHEA-COMP:10197"/>
        <dbReference type="ChEBI" id="CHEBI:15378"/>
        <dbReference type="ChEBI" id="CHEBI:57856"/>
        <dbReference type="ChEBI" id="CHEBI:59789"/>
        <dbReference type="ChEBI" id="CHEBI:74454"/>
        <dbReference type="ChEBI" id="CHEBI:74455"/>
        <dbReference type="EC" id="2.1.1.61"/>
    </reaction>
</comment>
<evidence type="ECO:0000256" key="1">
    <source>
        <dbReference type="ARBA" id="ARBA00022490"/>
    </source>
</evidence>
<gene>
    <name evidence="10 13" type="primary">mnmC</name>
    <name evidence="13" type="ORF">ACFOEK_20395</name>
</gene>
<dbReference type="Gene3D" id="3.40.50.150">
    <property type="entry name" value="Vaccinia Virus protein VP39"/>
    <property type="match status" value="1"/>
</dbReference>
<dbReference type="NCBIfam" id="TIGR03197">
    <property type="entry name" value="MnmC_Cterm"/>
    <property type="match status" value="1"/>
</dbReference>
<comment type="subcellular location">
    <subcellularLocation>
        <location evidence="10">Cytoplasm</location>
    </subcellularLocation>
</comment>
<keyword evidence="1 10" id="KW-0963">Cytoplasm</keyword>
<comment type="cofactor">
    <cofactor evidence="10">
        <name>FAD</name>
        <dbReference type="ChEBI" id="CHEBI:57692"/>
    </cofactor>
</comment>
<evidence type="ECO:0000256" key="6">
    <source>
        <dbReference type="ARBA" id="ARBA00022694"/>
    </source>
</evidence>
<proteinExistence type="inferred from homology"/>
<dbReference type="SUPFAM" id="SSF51905">
    <property type="entry name" value="FAD/NAD(P)-binding domain"/>
    <property type="match status" value="1"/>
</dbReference>
<sequence>MQHADLIWDESGTPCSTQFDDVYFSKVGGLDETRHVFLQHNQLPERFEALAQEKTHTSFVVAETGFGTGLNFLACCQLWQQYLSNSEHELVFISTEKFPLTPHDLKKALDVWPELKEWSEPLLEAYPKVCTGLQTLMITPRIRLIIAFGDAADSFSKINAQVDAWFLDGFAPSKNPEMWSDHLFEQIQRLSGTNTTFATFTAARLVKDLLTNHGFNYKKAKGFGRKRDMLQGQFSSGIEAAITNNTPANTDVWFQYPTEGLSNKSQKTALIIGAGLSGAHTANGLAKRGWKVTVLEQGKTVASGASGNYQGVLYTKPSVQETKEDSFYLASFQYAVQHYKQAFSDTNIWQQAGLLQLAQSEKESEKLSRVEQKYQGTGFNKALPLEEAHQITGVKLNTDYSALFYPDSGWVNPAAACRALLDHPNIDVICNTKVSSLEETDQKWIVHTQGEPTNSPLSADIVVLASAWESNQFTQAEHLPLTPIRGQVSQVKTASIPSVKTPNTVICSDSYVTPCDQNMLNFGATFDLKDSAMDYRSEDVQTNLSKLASISNEFESLHELDESEVSGRASVRCITNDRLPVVGMLNDHHAMIEQYQQLRKDRKWPYQESGRYHQGLYVNLGHGSKGLTTIPLCSEMLCALIESAPLPLTQDLVDALNPSRFTISGLIKKKF</sequence>
<name>A0ABV7HP24_9GAMM</name>
<dbReference type="PANTHER" id="PTHR13847">
    <property type="entry name" value="SARCOSINE DEHYDROGENASE-RELATED"/>
    <property type="match status" value="1"/>
</dbReference>
<keyword evidence="3 10" id="KW-0285">Flavoprotein</keyword>
<evidence type="ECO:0000256" key="2">
    <source>
        <dbReference type="ARBA" id="ARBA00022603"/>
    </source>
</evidence>
<dbReference type="InterPro" id="IPR017610">
    <property type="entry name" value="tRNA_S-uridine_synth_MnmC_C"/>
</dbReference>
<keyword evidence="5 10" id="KW-0949">S-adenosyl-L-methionine</keyword>
<comment type="function">
    <text evidence="10">Catalyzes the last two steps in the biosynthesis of 5-methylaminomethyl-2-thiouridine (mnm(5)s(2)U) at the wobble position (U34) in tRNA. Catalyzes the FAD-dependent demodification of cmnm(5)s(2)U34 to nm(5)s(2)U34, followed by the transfer of a methyl group from S-adenosyl-L-methionine to nm(5)s(2)U34, to form mnm(5)s(2)U34.</text>
</comment>
<dbReference type="Gene3D" id="3.30.9.10">
    <property type="entry name" value="D-Amino Acid Oxidase, subunit A, domain 2"/>
    <property type="match status" value="1"/>
</dbReference>
<dbReference type="NCBIfam" id="NF033855">
    <property type="entry name" value="tRNA_MNMC2"/>
    <property type="match status" value="1"/>
</dbReference>
<dbReference type="InterPro" id="IPR047785">
    <property type="entry name" value="tRNA_MNMC2"/>
</dbReference>
<keyword evidence="6 10" id="KW-0819">tRNA processing</keyword>
<dbReference type="EC" id="1.5.-.-" evidence="10"/>
<feature type="region of interest" description="FAD-dependent cmnm(5)s(2)U34 oxidoreductase" evidence="10">
    <location>
        <begin position="272"/>
        <end position="671"/>
    </location>
</feature>
<dbReference type="EMBL" id="JBHRSZ010000009">
    <property type="protein sequence ID" value="MFC3153412.1"/>
    <property type="molecule type" value="Genomic_DNA"/>
</dbReference>
<dbReference type="RefSeq" id="WP_386723332.1">
    <property type="nucleotide sequence ID" value="NZ_JBHRSZ010000009.1"/>
</dbReference>
<evidence type="ECO:0000256" key="9">
    <source>
        <dbReference type="ARBA" id="ARBA00023268"/>
    </source>
</evidence>
<comment type="similarity">
    <text evidence="10">In the C-terminal section; belongs to the DAO family.</text>
</comment>
<evidence type="ECO:0000256" key="4">
    <source>
        <dbReference type="ARBA" id="ARBA00022679"/>
    </source>
</evidence>
<dbReference type="Pfam" id="PF05430">
    <property type="entry name" value="Methyltransf_30"/>
    <property type="match status" value="1"/>
</dbReference>
<comment type="similarity">
    <text evidence="10">In the N-terminal section; belongs to the methyltransferase superfamily. tRNA (mnm(5)s(2)U34)-methyltransferase family.</text>
</comment>
<evidence type="ECO:0000313" key="14">
    <source>
        <dbReference type="Proteomes" id="UP001595476"/>
    </source>
</evidence>
<protein>
    <recommendedName>
        <fullName evidence="10">tRNA 5-methylaminomethyl-2-thiouridine biosynthesis bifunctional protein MnmC</fullName>
        <shortName evidence="10">tRNA mnm(5)s(2)U biosynthesis bifunctional protein</shortName>
    </recommendedName>
    <domain>
        <recommendedName>
            <fullName evidence="10">tRNA (mnm(5)s(2)U34)-methyltransferase</fullName>
            <ecNumber evidence="10">2.1.1.61</ecNumber>
        </recommendedName>
    </domain>
    <domain>
        <recommendedName>
            <fullName evidence="10">FAD-dependent cmnm(5)s(2)U34 oxidoreductase</fullName>
            <ecNumber evidence="10">1.5.-.-</ecNumber>
        </recommendedName>
    </domain>
</protein>
<evidence type="ECO:0000256" key="10">
    <source>
        <dbReference type="HAMAP-Rule" id="MF_01102"/>
    </source>
</evidence>
<dbReference type="EC" id="2.1.1.61" evidence="10"/>
<evidence type="ECO:0000259" key="12">
    <source>
        <dbReference type="Pfam" id="PF05430"/>
    </source>
</evidence>
<dbReference type="InterPro" id="IPR036188">
    <property type="entry name" value="FAD/NAD-bd_sf"/>
</dbReference>
<feature type="domain" description="MnmC-like methyltransferase" evidence="12">
    <location>
        <begin position="113"/>
        <end position="233"/>
    </location>
</feature>
<keyword evidence="4 10" id="KW-0808">Transferase</keyword>
<keyword evidence="2 10" id="KW-0489">Methyltransferase</keyword>
<comment type="caution">
    <text evidence="13">The sequence shown here is derived from an EMBL/GenBank/DDBJ whole genome shotgun (WGS) entry which is preliminary data.</text>
</comment>
<keyword evidence="7 10" id="KW-0274">FAD</keyword>
<feature type="domain" description="FAD dependent oxidoreductase" evidence="11">
    <location>
        <begin position="270"/>
        <end position="639"/>
    </location>
</feature>
<evidence type="ECO:0000256" key="5">
    <source>
        <dbReference type="ARBA" id="ARBA00022691"/>
    </source>
</evidence>
<dbReference type="NCBIfam" id="NF002481">
    <property type="entry name" value="PRK01747.1-2"/>
    <property type="match status" value="1"/>
</dbReference>
<accession>A0ABV7HP24</accession>
<reference evidence="14" key="1">
    <citation type="journal article" date="2019" name="Int. J. Syst. Evol. Microbiol.">
        <title>The Global Catalogue of Microorganisms (GCM) 10K type strain sequencing project: providing services to taxonomists for standard genome sequencing and annotation.</title>
        <authorList>
            <consortium name="The Broad Institute Genomics Platform"/>
            <consortium name="The Broad Institute Genome Sequencing Center for Infectious Disease"/>
            <person name="Wu L."/>
            <person name="Ma J."/>
        </authorList>
    </citation>
    <scope>NUCLEOTIDE SEQUENCE [LARGE SCALE GENOMIC DNA]</scope>
    <source>
        <strain evidence="14">KCTC 52438</strain>
    </source>
</reference>
<evidence type="ECO:0000313" key="13">
    <source>
        <dbReference type="EMBL" id="MFC3153412.1"/>
    </source>
</evidence>
<dbReference type="PANTHER" id="PTHR13847:SF283">
    <property type="entry name" value="TRNA 5-METHYLAMINOMETHYL-2-THIOURIDINE BIOSYNTHESIS BIFUNCTIONAL PROTEIN MNMC"/>
    <property type="match status" value="1"/>
</dbReference>
<dbReference type="InterPro" id="IPR008471">
    <property type="entry name" value="MnmC-like_methylTransf"/>
</dbReference>
<dbReference type="Gene3D" id="3.50.50.60">
    <property type="entry name" value="FAD/NAD(P)-binding domain"/>
    <property type="match status" value="1"/>
</dbReference>
<evidence type="ECO:0000259" key="11">
    <source>
        <dbReference type="Pfam" id="PF01266"/>
    </source>
</evidence>
<dbReference type="Proteomes" id="UP001595476">
    <property type="component" value="Unassembled WGS sequence"/>
</dbReference>
<evidence type="ECO:0000256" key="3">
    <source>
        <dbReference type="ARBA" id="ARBA00022630"/>
    </source>
</evidence>
<feature type="region of interest" description="tRNA (mnm(5)s(2)U34)-methyltransferase" evidence="10">
    <location>
        <begin position="1"/>
        <end position="235"/>
    </location>
</feature>
<keyword evidence="14" id="KW-1185">Reference proteome</keyword>
<dbReference type="InterPro" id="IPR029063">
    <property type="entry name" value="SAM-dependent_MTases_sf"/>
</dbReference>
<evidence type="ECO:0000256" key="7">
    <source>
        <dbReference type="ARBA" id="ARBA00022827"/>
    </source>
</evidence>
<dbReference type="Pfam" id="PF01266">
    <property type="entry name" value="DAO"/>
    <property type="match status" value="1"/>
</dbReference>
<keyword evidence="8 10" id="KW-0560">Oxidoreductase</keyword>
<keyword evidence="9 10" id="KW-0511">Multifunctional enzyme</keyword>
<evidence type="ECO:0000256" key="8">
    <source>
        <dbReference type="ARBA" id="ARBA00023002"/>
    </source>
</evidence>
<dbReference type="InterPro" id="IPR006076">
    <property type="entry name" value="FAD-dep_OxRdtase"/>
</dbReference>
<dbReference type="HAMAP" id="MF_01102">
    <property type="entry name" value="MnmC"/>
    <property type="match status" value="1"/>
</dbReference>
<organism evidence="13 14">
    <name type="scientific">Litoribrevibacter euphylliae</name>
    <dbReference type="NCBI Taxonomy" id="1834034"/>
    <lineage>
        <taxon>Bacteria</taxon>
        <taxon>Pseudomonadati</taxon>
        <taxon>Pseudomonadota</taxon>
        <taxon>Gammaproteobacteria</taxon>
        <taxon>Oceanospirillales</taxon>
        <taxon>Oceanospirillaceae</taxon>
        <taxon>Litoribrevibacter</taxon>
    </lineage>
</organism>
<dbReference type="InterPro" id="IPR023032">
    <property type="entry name" value="tRNA_MAMT_biosynth_bifunc_MnmC"/>
</dbReference>